<feature type="binding site" evidence="12 15">
    <location>
        <position position="206"/>
    </location>
    <ligand>
        <name>pyruvate</name>
        <dbReference type="ChEBI" id="CHEBI:15361"/>
    </ligand>
</feature>
<dbReference type="GO" id="GO:0005737">
    <property type="term" value="C:cytoplasm"/>
    <property type="evidence" value="ECO:0007669"/>
    <property type="project" value="UniProtKB-SubCell"/>
</dbReference>
<evidence type="ECO:0000256" key="15">
    <source>
        <dbReference type="PIRSR" id="PIRSR001365-2"/>
    </source>
</evidence>
<evidence type="ECO:0000256" key="9">
    <source>
        <dbReference type="ARBA" id="ARBA00023239"/>
    </source>
</evidence>
<dbReference type="PANTHER" id="PTHR12128:SF66">
    <property type="entry name" value="4-HYDROXY-2-OXOGLUTARATE ALDOLASE, MITOCHONDRIAL"/>
    <property type="match status" value="1"/>
</dbReference>
<comment type="caution">
    <text evidence="16">The sequence shown here is derived from an EMBL/GenBank/DDBJ whole genome shotgun (WGS) entry which is preliminary data.</text>
</comment>
<dbReference type="Proteomes" id="UP000709959">
    <property type="component" value="Unassembled WGS sequence"/>
</dbReference>
<dbReference type="AlphaFoldDB" id="A0A936F4K4"/>
<name>A0A936F4K4_9BACT</name>
<evidence type="ECO:0000256" key="11">
    <source>
        <dbReference type="ARBA" id="ARBA00047836"/>
    </source>
</evidence>
<evidence type="ECO:0000256" key="5">
    <source>
        <dbReference type="ARBA" id="ARBA00022490"/>
    </source>
</evidence>
<keyword evidence="10 12" id="KW-0704">Schiff base</keyword>
<dbReference type="PANTHER" id="PTHR12128">
    <property type="entry name" value="DIHYDRODIPICOLINATE SYNTHASE"/>
    <property type="match status" value="1"/>
</dbReference>
<dbReference type="Gene3D" id="3.20.20.70">
    <property type="entry name" value="Aldolase class I"/>
    <property type="match status" value="1"/>
</dbReference>
<dbReference type="InterPro" id="IPR002220">
    <property type="entry name" value="DapA-like"/>
</dbReference>
<evidence type="ECO:0000256" key="4">
    <source>
        <dbReference type="ARBA" id="ARBA00012086"/>
    </source>
</evidence>
<reference evidence="16 17" key="1">
    <citation type="submission" date="2020-10" db="EMBL/GenBank/DDBJ databases">
        <title>Connecting structure to function with the recovery of over 1000 high-quality activated sludge metagenome-assembled genomes encoding full-length rRNA genes using long-read sequencing.</title>
        <authorList>
            <person name="Singleton C.M."/>
            <person name="Petriglieri F."/>
            <person name="Kristensen J.M."/>
            <person name="Kirkegaard R.H."/>
            <person name="Michaelsen T.Y."/>
            <person name="Andersen M.H."/>
            <person name="Karst S.M."/>
            <person name="Dueholm M.S."/>
            <person name="Nielsen P.H."/>
            <person name="Albertsen M."/>
        </authorList>
    </citation>
    <scope>NUCLEOTIDE SEQUENCE [LARGE SCALE GENOMIC DNA]</scope>
    <source>
        <strain evidence="16">OdNE_18-Q3-R46-58_MAXAC.008</strain>
    </source>
</reference>
<sequence length="300" mass="30774">MTLDLSGLAVALATPFTLTGEVDLPAFRQLVRHVVAGGVDTLVPLGTTGEASTLIDAERDALIAACLEESSGRRVIVGTGHNATRQAAAMTKRAQALGAAGALVVTPYYNKPNPDGLVAHYEAVAEAAPGFPLIAYNVPGRTGLNVTPAVLMRLWQNPQVVAVKESSGSLAQIAEVARTLPQGKTLLSGDDNLALAALAVGATGLVSVLGNVLPGETAAMIAAARRGNTLEALRLHQQLLPLMDALFVESNPIPLKAALKLLGIGEDVVRLPLMPASAATRTLVAEALCLAADGTLPGVK</sequence>
<evidence type="ECO:0000256" key="2">
    <source>
        <dbReference type="ARBA" id="ARBA00005120"/>
    </source>
</evidence>
<protein>
    <recommendedName>
        <fullName evidence="4 12">4-hydroxy-tetrahydrodipicolinate synthase</fullName>
        <shortName evidence="12">HTPA synthase</shortName>
        <ecNumber evidence="4 12">4.3.3.7</ecNumber>
    </recommendedName>
</protein>
<comment type="function">
    <text evidence="1 12">Catalyzes the condensation of (S)-aspartate-beta-semialdehyde [(S)-ASA] and pyruvate to 4-hydroxy-tetrahydrodipicolinate (HTPA).</text>
</comment>
<organism evidence="16 17">
    <name type="scientific">Candidatus Geothrix odensensis</name>
    <dbReference type="NCBI Taxonomy" id="2954440"/>
    <lineage>
        <taxon>Bacteria</taxon>
        <taxon>Pseudomonadati</taxon>
        <taxon>Acidobacteriota</taxon>
        <taxon>Holophagae</taxon>
        <taxon>Holophagales</taxon>
        <taxon>Holophagaceae</taxon>
        <taxon>Geothrix</taxon>
    </lineage>
</organism>
<gene>
    <name evidence="12" type="primary">dapA</name>
    <name evidence="16" type="ORF">IPN91_10220</name>
</gene>
<dbReference type="HAMAP" id="MF_00418">
    <property type="entry name" value="DapA"/>
    <property type="match status" value="1"/>
</dbReference>
<keyword evidence="6 12" id="KW-0028">Amino-acid biosynthesis</keyword>
<evidence type="ECO:0000256" key="8">
    <source>
        <dbReference type="ARBA" id="ARBA00023154"/>
    </source>
</evidence>
<dbReference type="GO" id="GO:0008840">
    <property type="term" value="F:4-hydroxy-tetrahydrodipicolinate synthase activity"/>
    <property type="evidence" value="ECO:0007669"/>
    <property type="project" value="UniProtKB-UniRule"/>
</dbReference>
<dbReference type="GO" id="GO:0019877">
    <property type="term" value="P:diaminopimelate biosynthetic process"/>
    <property type="evidence" value="ECO:0007669"/>
    <property type="project" value="UniProtKB-UniRule"/>
</dbReference>
<comment type="caution">
    <text evidence="12">Was originally thought to be a dihydrodipicolinate synthase (DHDPS), catalyzing the condensation of (S)-aspartate-beta-semialdehyde [(S)-ASA] and pyruvate to dihydrodipicolinate (DHDP). However, it was shown in E.coli that the product of the enzymatic reaction is not dihydrodipicolinate but in fact (4S)-4-hydroxy-2,3,4,5-tetrahydro-(2S)-dipicolinic acid (HTPA), and that the consecutive dehydration reaction leading to DHDP is not spontaneous but catalyzed by DapB.</text>
</comment>
<proteinExistence type="inferred from homology"/>
<evidence type="ECO:0000256" key="10">
    <source>
        <dbReference type="ARBA" id="ARBA00023270"/>
    </source>
</evidence>
<feature type="active site" description="Schiff-base intermediate with substrate" evidence="12 14">
    <location>
        <position position="164"/>
    </location>
</feature>
<dbReference type="NCBIfam" id="TIGR00674">
    <property type="entry name" value="dapA"/>
    <property type="match status" value="1"/>
</dbReference>
<dbReference type="EC" id="4.3.3.7" evidence="4 12"/>
<dbReference type="PROSITE" id="PS00666">
    <property type="entry name" value="DHDPS_2"/>
    <property type="match status" value="1"/>
</dbReference>
<dbReference type="SMART" id="SM01130">
    <property type="entry name" value="DHDPS"/>
    <property type="match status" value="1"/>
</dbReference>
<dbReference type="Pfam" id="PF00701">
    <property type="entry name" value="DHDPS"/>
    <property type="match status" value="1"/>
</dbReference>
<accession>A0A936F4K4</accession>
<comment type="pathway">
    <text evidence="2 12">Amino-acid biosynthesis; L-lysine biosynthesis via DAP pathway; (S)-tetrahydrodipicolinate from L-aspartate: step 3/4.</text>
</comment>
<dbReference type="PRINTS" id="PR00146">
    <property type="entry name" value="DHPICSNTHASE"/>
</dbReference>
<feature type="site" description="Part of a proton relay during catalysis" evidence="12">
    <location>
        <position position="109"/>
    </location>
</feature>
<evidence type="ECO:0000256" key="14">
    <source>
        <dbReference type="PIRSR" id="PIRSR001365-1"/>
    </source>
</evidence>
<keyword evidence="7 12" id="KW-0220">Diaminopimelate biosynthesis</keyword>
<keyword evidence="5 12" id="KW-0963">Cytoplasm</keyword>
<dbReference type="InterPro" id="IPR020625">
    <property type="entry name" value="Schiff_base-form_aldolases_AS"/>
</dbReference>
<dbReference type="GO" id="GO:0009089">
    <property type="term" value="P:lysine biosynthetic process via diaminopimelate"/>
    <property type="evidence" value="ECO:0007669"/>
    <property type="project" value="UniProtKB-UniRule"/>
</dbReference>
<dbReference type="InterPro" id="IPR013785">
    <property type="entry name" value="Aldolase_TIM"/>
</dbReference>
<evidence type="ECO:0000313" key="16">
    <source>
        <dbReference type="EMBL" id="MBK8573002.1"/>
    </source>
</evidence>
<evidence type="ECO:0000256" key="12">
    <source>
        <dbReference type="HAMAP-Rule" id="MF_00418"/>
    </source>
</evidence>
<evidence type="ECO:0000256" key="6">
    <source>
        <dbReference type="ARBA" id="ARBA00022605"/>
    </source>
</evidence>
<comment type="subunit">
    <text evidence="12">Homotetramer; dimer of dimers.</text>
</comment>
<keyword evidence="8 12" id="KW-0457">Lysine biosynthesis</keyword>
<feature type="site" description="Part of a proton relay during catalysis" evidence="12">
    <location>
        <position position="47"/>
    </location>
</feature>
<dbReference type="PIRSF" id="PIRSF001365">
    <property type="entry name" value="DHDPS"/>
    <property type="match status" value="1"/>
</dbReference>
<dbReference type="EMBL" id="JADKCH010000011">
    <property type="protein sequence ID" value="MBK8573002.1"/>
    <property type="molecule type" value="Genomic_DNA"/>
</dbReference>
<dbReference type="CDD" id="cd00950">
    <property type="entry name" value="DHDPS"/>
    <property type="match status" value="1"/>
</dbReference>
<feature type="binding site" evidence="12 15">
    <location>
        <position position="48"/>
    </location>
    <ligand>
        <name>pyruvate</name>
        <dbReference type="ChEBI" id="CHEBI:15361"/>
    </ligand>
</feature>
<evidence type="ECO:0000256" key="3">
    <source>
        <dbReference type="ARBA" id="ARBA00007592"/>
    </source>
</evidence>
<evidence type="ECO:0000256" key="7">
    <source>
        <dbReference type="ARBA" id="ARBA00022915"/>
    </source>
</evidence>
<evidence type="ECO:0000313" key="17">
    <source>
        <dbReference type="Proteomes" id="UP000709959"/>
    </source>
</evidence>
<comment type="catalytic activity">
    <reaction evidence="11 12">
        <text>L-aspartate 4-semialdehyde + pyruvate = (2S,4S)-4-hydroxy-2,3,4,5-tetrahydrodipicolinate + H2O + H(+)</text>
        <dbReference type="Rhea" id="RHEA:34171"/>
        <dbReference type="ChEBI" id="CHEBI:15361"/>
        <dbReference type="ChEBI" id="CHEBI:15377"/>
        <dbReference type="ChEBI" id="CHEBI:15378"/>
        <dbReference type="ChEBI" id="CHEBI:67139"/>
        <dbReference type="ChEBI" id="CHEBI:537519"/>
        <dbReference type="EC" id="4.3.3.7"/>
    </reaction>
</comment>
<dbReference type="SUPFAM" id="SSF51569">
    <property type="entry name" value="Aldolase"/>
    <property type="match status" value="1"/>
</dbReference>
<feature type="active site" description="Proton donor/acceptor" evidence="12 14">
    <location>
        <position position="136"/>
    </location>
</feature>
<keyword evidence="9 12" id="KW-0456">Lyase</keyword>
<dbReference type="InterPro" id="IPR005263">
    <property type="entry name" value="DapA"/>
</dbReference>
<comment type="subcellular location">
    <subcellularLocation>
        <location evidence="12">Cytoplasm</location>
    </subcellularLocation>
</comment>
<evidence type="ECO:0000256" key="13">
    <source>
        <dbReference type="PIRNR" id="PIRNR001365"/>
    </source>
</evidence>
<evidence type="ECO:0000256" key="1">
    <source>
        <dbReference type="ARBA" id="ARBA00003294"/>
    </source>
</evidence>
<comment type="similarity">
    <text evidence="3 12 13">Belongs to the DapA family.</text>
</comment>